<reference evidence="1 2" key="1">
    <citation type="journal article" date="2018" name="Genome Announc.">
        <title>Draft Genome Sequence of "Candidatus Phycosocius bacilliformis," an Alphaproteobacterial Ectosymbiont of the Hydrocarbon-Producing Green Alga Botryococcus braunii.</title>
        <authorList>
            <person name="Tanabe Y."/>
            <person name="Yamaguchi H."/>
            <person name="Watanabe M.M."/>
        </authorList>
    </citation>
    <scope>NUCLEOTIDE SEQUENCE [LARGE SCALE GENOMIC DNA]</scope>
    <source>
        <strain evidence="1 2">BOTRYCO-2</strain>
    </source>
</reference>
<keyword evidence="2" id="KW-1185">Reference proteome</keyword>
<gene>
    <name evidence="1" type="ORF">PbB2_01875</name>
</gene>
<accession>A0A2P2EAY5</accession>
<proteinExistence type="predicted"/>
<comment type="caution">
    <text evidence="1">The sequence shown here is derived from an EMBL/GenBank/DDBJ whole genome shotgun (WGS) entry which is preliminary data.</text>
</comment>
<sequence>MTVLTDDKVAALKALLVSTPPATASKLWALLERMKVQGVQSIPTVELLEAMREAGISSSFATGAGHFRVLSFDRLFFEPFENLFENGPLSKLTPGSLPRKGLGPAWKVISGQLAPDAFGRLEPLGTAASLNGNMSRAREHAREMRAELLAAIGDMPPERLSILGDNAETAHVLGRMPALLAAEKLGRELWHGVQSLRGDLHEQSIIRLGYAVKDAEAESPLVATELLLLTMATLPKPYQAIRVLQRVSRGADDRKLDNTHFSVIGRRVIALLRRESAVIEQASMGAAFEVPKVAAAIDRHNKLVHGMTRDSVLSPNGPWRTELTAICGLVGYRLEIICHTAVKALEQALPMDMVRKKNAGMLAEPRFGAAIDPNKLAIAECHVRFLTATRLLAPLAGFGGFRDNASRAVVAHIDSVCEGLIRVVREGETSPHLRDWIKAAATIIEAVDTPGAAKAFERRINGFLRKAA</sequence>
<evidence type="ECO:0000313" key="2">
    <source>
        <dbReference type="Proteomes" id="UP000245086"/>
    </source>
</evidence>
<dbReference type="RefSeq" id="WP_108985065.1">
    <property type="nucleotide sequence ID" value="NZ_BFBR01000005.1"/>
</dbReference>
<evidence type="ECO:0000313" key="1">
    <source>
        <dbReference type="EMBL" id="GBF58203.1"/>
    </source>
</evidence>
<dbReference type="Proteomes" id="UP000245086">
    <property type="component" value="Unassembled WGS sequence"/>
</dbReference>
<dbReference type="AlphaFoldDB" id="A0A2P2EAY5"/>
<protein>
    <submittedName>
        <fullName evidence="1">Uncharacterized protein</fullName>
    </submittedName>
</protein>
<organism evidence="1 2">
    <name type="scientific">Candidatus Phycosocius bacilliformis</name>
    <dbReference type="NCBI Taxonomy" id="1445552"/>
    <lineage>
        <taxon>Bacteria</taxon>
        <taxon>Pseudomonadati</taxon>
        <taxon>Pseudomonadota</taxon>
        <taxon>Alphaproteobacteria</taxon>
        <taxon>Caulobacterales</taxon>
        <taxon>Caulobacterales incertae sedis</taxon>
        <taxon>Candidatus Phycosocius</taxon>
    </lineage>
</organism>
<name>A0A2P2EAY5_9PROT</name>
<dbReference type="EMBL" id="BFBR01000005">
    <property type="protein sequence ID" value="GBF58203.1"/>
    <property type="molecule type" value="Genomic_DNA"/>
</dbReference>
<dbReference type="OrthoDB" id="9817776at2"/>